<feature type="region of interest" description="Disordered" evidence="2">
    <location>
        <begin position="932"/>
        <end position="957"/>
    </location>
</feature>
<feature type="compositionally biased region" description="Polar residues" evidence="2">
    <location>
        <begin position="947"/>
        <end position="957"/>
    </location>
</feature>
<feature type="region of interest" description="Disordered" evidence="2">
    <location>
        <begin position="260"/>
        <end position="294"/>
    </location>
</feature>
<feature type="compositionally biased region" description="Basic and acidic residues" evidence="2">
    <location>
        <begin position="681"/>
        <end position="690"/>
    </location>
</feature>
<feature type="region of interest" description="Disordered" evidence="2">
    <location>
        <begin position="861"/>
        <end position="901"/>
    </location>
</feature>
<feature type="compositionally biased region" description="Polar residues" evidence="2">
    <location>
        <begin position="23"/>
        <end position="32"/>
    </location>
</feature>
<feature type="compositionally biased region" description="Low complexity" evidence="2">
    <location>
        <begin position="1006"/>
        <end position="1019"/>
    </location>
</feature>
<dbReference type="PROSITE" id="PS50103">
    <property type="entry name" value="ZF_C3H1"/>
    <property type="match status" value="1"/>
</dbReference>
<comment type="caution">
    <text evidence="4">The sequence shown here is derived from an EMBL/GenBank/DDBJ whole genome shotgun (WGS) entry which is preliminary data.</text>
</comment>
<feature type="region of interest" description="Disordered" evidence="2">
    <location>
        <begin position="1"/>
        <end position="53"/>
    </location>
</feature>
<feature type="compositionally biased region" description="Polar residues" evidence="2">
    <location>
        <begin position="166"/>
        <end position="178"/>
    </location>
</feature>
<feature type="region of interest" description="Disordered" evidence="2">
    <location>
        <begin position="79"/>
        <end position="101"/>
    </location>
</feature>
<feature type="zinc finger region" description="C3H1-type" evidence="1">
    <location>
        <begin position="656"/>
        <end position="683"/>
    </location>
</feature>
<sequence>MHGRGNYNIQVGQDPYARPPAFQQHSATTAPPTSHYGPIPPQLQVTQHGHPSFHPRPGAVPYQHVMTNVQHHGRSAPVMSGGMSTGQSYAHHPRPPQISNQISHPYSTIEQRPLPWSQNVHQLPPPPPLQGQSAFQLTSSQGNTLERGHPSHAPPPPLPHYSSSSNVMTSDPCGSSVNHMREHSYQQSMTPVLPLPPPPPPTVPPLPPSSPSSNFLSMREGSQSQKGLPDEENLELDCPPHGKSMNYPKVQFQHTESEFKVGSVDAEASDTHTDSDMDMEDDITYPDEEKKNCPYVNSNDECGPMSQEDYTAEELQPLQHTRGHGLSEISVHGNLLFAEASVAHAKEGGSDVASDCNLPVTMKVFSRAELGKPGNGQKEISLDASVNKSPSENKYFGESGGPVNHPEPDYGELPGQSMNEANPTKIVQGYSSNSTSENKEENLGDVSLPSTSDATKNYYSEKGHDVGLADSCKSLSKSNKHVLPESVNRSPINVMQADKLDITTGGVAKFSDRSHKGQKPVSSGTYTARQSKDSSRNYDESVGVEEANSHKPDMKAEKPKVDKFGRLIREDVSDSDLSDSPRHVRRHARRTRRRSRSQSRSRSPHDRRRRRMRSPWRRKERCDRSRSLSPRRRSRSRSPVLRRDTEFSADKLRWEKVQPAVCFDFLQGKCYRGAACRYSHHESGKGERSRYSRGKHHNWDAPPTLRSPNFQEEGKVLTKKEVNDKGRKLSQDVPALWEAKDAKRLPVVSTSQSPDKIDILSSYPADDIPAGKHNYLIPETASKHSDKIPQILDQQVTRTNDNLPSESSLAQVLFGAQTHHPADGQDPSNQLRSVESHLPIPYSNQGVPSWSFSPPITNHPSQLSIPLPSASQPVSASFDPPILQKYNSNPPTSQNHLTPKNYSSYEAPVTYQHSHFPGPLKSVSSMPLPPPPLPLPLTLPPPPASLEHSTPSQHMQQSLLPPCNGLYSHTSLRNHQTEMPNRSQIGEYQAYSFAREPDQMLHRTDGSGSSSLQVSSLTSREGGPRMMDEVHLSGELAQGISSSKSFTQAQTSPLSRQSAFKGIQSSIGAGFSADSNFSHSHSHFQQASYGMQYSASGDVPSTLPEPGMMSSSASRITQDFLERNRSYVHCFVGSKISNHFYPYASTFDLPLSSKLSSNTLLRGSDATANTTYVTPVGLSSAPVDPHRNQCVGSTNMMSSSSVLPPESVSRPVGDQYDPLFDSIEQNSNSTSKADRLKHEITGDSNDLKVHESRGSLNMEVIRQERETAVSADDSLEKEECGETADVAVGPALNSDPSTPNDALDMNVGEFEIDQVKSSGKNKKRKEKSTKLFKISIAAFVKDVLKPSWRQGNMSKEAFKTIVKKTVDKVSGAMKSHQIPKSQAKINHYIDSSRGKLTKLVMAQGAYRASAKPLVRDYEVILAQIISEYRLRYLPILLLTARTFQGFVPSVSCVRTIMLEIKKELWKHGEGRTSQKPRPKATMGAAKAKTASPSVYREIEKRLKNLEFTDSWKQCKLQKRRKPHAEEALASTKRASTHSESQIVIMKPAKDLSSKHHWRSSFTQLEGIQASKHRQLSREAQTTRQAWRGFDNEISGAVLHIDRQIFKDLVNEIVTGEAAASAVRIKPIARRRPFAN</sequence>
<name>A0A8X8XGB2_SALSN</name>
<dbReference type="EMBL" id="PNBA02000009">
    <property type="protein sequence ID" value="KAG6412312.1"/>
    <property type="molecule type" value="Genomic_DNA"/>
</dbReference>
<proteinExistence type="predicted"/>
<keyword evidence="1" id="KW-0863">Zinc-finger</keyword>
<dbReference type="Proteomes" id="UP000298416">
    <property type="component" value="Unassembled WGS sequence"/>
</dbReference>
<feature type="compositionally biased region" description="Acidic residues" evidence="2">
    <location>
        <begin position="276"/>
        <end position="286"/>
    </location>
</feature>
<dbReference type="InterPro" id="IPR000571">
    <property type="entry name" value="Znf_CCCH"/>
</dbReference>
<dbReference type="InterPro" id="IPR052650">
    <property type="entry name" value="Zinc_finger_CCCH"/>
</dbReference>
<dbReference type="GO" id="GO:0008270">
    <property type="term" value="F:zinc ion binding"/>
    <property type="evidence" value="ECO:0007669"/>
    <property type="project" value="UniProtKB-KW"/>
</dbReference>
<gene>
    <name evidence="4" type="ORF">SASPL_124987</name>
</gene>
<feature type="compositionally biased region" description="Polar residues" evidence="2">
    <location>
        <begin position="885"/>
        <end position="901"/>
    </location>
</feature>
<feature type="domain" description="C3H1-type" evidence="3">
    <location>
        <begin position="656"/>
        <end position="683"/>
    </location>
</feature>
<feature type="compositionally biased region" description="Pro residues" evidence="2">
    <location>
        <begin position="193"/>
        <end position="210"/>
    </location>
</feature>
<protein>
    <recommendedName>
        <fullName evidence="3">C3H1-type domain-containing protein</fullName>
    </recommendedName>
</protein>
<keyword evidence="1" id="KW-0479">Metal-binding</keyword>
<accession>A0A8X8XGB2</accession>
<feature type="region of interest" description="Disordered" evidence="2">
    <location>
        <begin position="506"/>
        <end position="641"/>
    </location>
</feature>
<feature type="region of interest" description="Disordered" evidence="2">
    <location>
        <begin position="370"/>
        <end position="458"/>
    </location>
</feature>
<feature type="compositionally biased region" description="Polar residues" evidence="2">
    <location>
        <begin position="448"/>
        <end position="458"/>
    </location>
</feature>
<feature type="compositionally biased region" description="Basic residues" evidence="2">
    <location>
        <begin position="605"/>
        <end position="619"/>
    </location>
</feature>
<dbReference type="PANTHER" id="PTHR36886:SF7">
    <property type="entry name" value="EXPRESSED PROTEIN"/>
    <property type="match status" value="1"/>
</dbReference>
<evidence type="ECO:0000259" key="3">
    <source>
        <dbReference type="PROSITE" id="PS50103"/>
    </source>
</evidence>
<feature type="region of interest" description="Disordered" evidence="2">
    <location>
        <begin position="1467"/>
        <end position="1488"/>
    </location>
</feature>
<feature type="region of interest" description="Disordered" evidence="2">
    <location>
        <begin position="1000"/>
        <end position="1024"/>
    </location>
</feature>
<reference evidence="4" key="1">
    <citation type="submission" date="2018-01" db="EMBL/GenBank/DDBJ databases">
        <authorList>
            <person name="Mao J.F."/>
        </authorList>
    </citation>
    <scope>NUCLEOTIDE SEQUENCE</scope>
    <source>
        <strain evidence="4">Huo1</strain>
        <tissue evidence="4">Leaf</tissue>
    </source>
</reference>
<feature type="compositionally biased region" description="Polar residues" evidence="2">
    <location>
        <begin position="861"/>
        <end position="875"/>
    </location>
</feature>
<feature type="compositionally biased region" description="Polar residues" evidence="2">
    <location>
        <begin position="520"/>
        <end position="529"/>
    </location>
</feature>
<keyword evidence="5" id="KW-1185">Reference proteome</keyword>
<feature type="compositionally biased region" description="Low complexity" evidence="2">
    <location>
        <begin position="1479"/>
        <end position="1488"/>
    </location>
</feature>
<feature type="compositionally biased region" description="Basic and acidic residues" evidence="2">
    <location>
        <begin position="547"/>
        <end position="572"/>
    </location>
</feature>
<dbReference type="PANTHER" id="PTHR36886">
    <property type="entry name" value="PROTEIN FRIGIDA-ESSENTIAL 1"/>
    <property type="match status" value="1"/>
</dbReference>
<feature type="compositionally biased region" description="Polar residues" evidence="2">
    <location>
        <begin position="131"/>
        <end position="144"/>
    </location>
</feature>
<dbReference type="SMART" id="SM00356">
    <property type="entry name" value="ZnF_C3H1"/>
    <property type="match status" value="1"/>
</dbReference>
<feature type="region of interest" description="Disordered" evidence="2">
    <location>
        <begin position="681"/>
        <end position="713"/>
    </location>
</feature>
<feature type="region of interest" description="Disordered" evidence="2">
    <location>
        <begin position="117"/>
        <end position="247"/>
    </location>
</feature>
<feature type="compositionally biased region" description="Basic and acidic residues" evidence="2">
    <location>
        <begin position="530"/>
        <end position="539"/>
    </location>
</feature>
<organism evidence="4">
    <name type="scientific">Salvia splendens</name>
    <name type="common">Scarlet sage</name>
    <dbReference type="NCBI Taxonomy" id="180675"/>
    <lineage>
        <taxon>Eukaryota</taxon>
        <taxon>Viridiplantae</taxon>
        <taxon>Streptophyta</taxon>
        <taxon>Embryophyta</taxon>
        <taxon>Tracheophyta</taxon>
        <taxon>Spermatophyta</taxon>
        <taxon>Magnoliopsida</taxon>
        <taxon>eudicotyledons</taxon>
        <taxon>Gunneridae</taxon>
        <taxon>Pentapetalae</taxon>
        <taxon>asterids</taxon>
        <taxon>lamiids</taxon>
        <taxon>Lamiales</taxon>
        <taxon>Lamiaceae</taxon>
        <taxon>Nepetoideae</taxon>
        <taxon>Mentheae</taxon>
        <taxon>Salviinae</taxon>
        <taxon>Salvia</taxon>
        <taxon>Salvia subgen. Calosphace</taxon>
        <taxon>core Calosphace</taxon>
    </lineage>
</organism>
<evidence type="ECO:0000256" key="1">
    <source>
        <dbReference type="PROSITE-ProRule" id="PRU00723"/>
    </source>
</evidence>
<keyword evidence="1" id="KW-0862">Zinc</keyword>
<evidence type="ECO:0000313" key="4">
    <source>
        <dbReference type="EMBL" id="KAG6412312.1"/>
    </source>
</evidence>
<feature type="compositionally biased region" description="Polar residues" evidence="2">
    <location>
        <begin position="214"/>
        <end position="226"/>
    </location>
</feature>
<feature type="compositionally biased region" description="Basic residues" evidence="2">
    <location>
        <begin position="583"/>
        <end position="599"/>
    </location>
</feature>
<evidence type="ECO:0000256" key="2">
    <source>
        <dbReference type="SAM" id="MobiDB-lite"/>
    </source>
</evidence>
<reference evidence="4" key="2">
    <citation type="submission" date="2020-08" db="EMBL/GenBank/DDBJ databases">
        <title>Plant Genome Project.</title>
        <authorList>
            <person name="Zhang R.-G."/>
        </authorList>
    </citation>
    <scope>NUCLEOTIDE SEQUENCE</scope>
    <source>
        <strain evidence="4">Huo1</strain>
        <tissue evidence="4">Leaf</tissue>
    </source>
</reference>
<feature type="compositionally biased region" description="Pro residues" evidence="2">
    <location>
        <begin position="932"/>
        <end position="944"/>
    </location>
</feature>
<evidence type="ECO:0000313" key="5">
    <source>
        <dbReference type="Proteomes" id="UP000298416"/>
    </source>
</evidence>